<name>A0A2M7YIF5_9BACT</name>
<evidence type="ECO:0000256" key="1">
    <source>
        <dbReference type="SAM" id="MobiDB-lite"/>
    </source>
</evidence>
<evidence type="ECO:0000259" key="2">
    <source>
        <dbReference type="PROSITE" id="PS50853"/>
    </source>
</evidence>
<dbReference type="EMBL" id="PFWH01000156">
    <property type="protein sequence ID" value="PJA62748.1"/>
    <property type="molecule type" value="Genomic_DNA"/>
</dbReference>
<dbReference type="Gene3D" id="2.60.40.10">
    <property type="entry name" value="Immunoglobulins"/>
    <property type="match status" value="2"/>
</dbReference>
<dbReference type="InterPro" id="IPR014756">
    <property type="entry name" value="Ig_E-set"/>
</dbReference>
<protein>
    <recommendedName>
        <fullName evidence="2">Fibronectin type-III domain-containing protein</fullName>
    </recommendedName>
</protein>
<evidence type="ECO:0000313" key="3">
    <source>
        <dbReference type="EMBL" id="PJA62748.1"/>
    </source>
</evidence>
<feature type="non-terminal residue" evidence="3">
    <location>
        <position position="1"/>
    </location>
</feature>
<dbReference type="Pfam" id="PF02450">
    <property type="entry name" value="LCAT"/>
    <property type="match status" value="1"/>
</dbReference>
<dbReference type="InterPro" id="IPR036116">
    <property type="entry name" value="FN3_sf"/>
</dbReference>
<dbReference type="InterPro" id="IPR013783">
    <property type="entry name" value="Ig-like_fold"/>
</dbReference>
<dbReference type="InterPro" id="IPR003386">
    <property type="entry name" value="LACT/PDAT_acylTrfase"/>
</dbReference>
<feature type="non-terminal residue" evidence="3">
    <location>
        <position position="1185"/>
    </location>
</feature>
<dbReference type="GO" id="GO:0006629">
    <property type="term" value="P:lipid metabolic process"/>
    <property type="evidence" value="ECO:0007669"/>
    <property type="project" value="InterPro"/>
</dbReference>
<dbReference type="AlphaFoldDB" id="A0A2M7YIF5"/>
<sequence>FAYFAVGAFAATPQLYITPSSGNRGTLFSYVGVGFTPNRVIIETIVKPDGTSYPQNYYYANSFGAYTRAYNSSNSSMVGTFTISWQDDATKQKTTAYQTITAAPAPAITSISPNPVPAINASQWVTINGSGFVSGLRIILRTGSEVYTIPITSAGWVNSTQVKIYPNLTATPASWTVQAVNPDNQQSNMFSFSVTATCTPNWQTGSWSTCINGQQTRTVTDSNNCGTTTNKPATTQSCTVACTPNWSCTGFGICANGQQTRTCTDTNNCGVMTGRPSLTQSCVTQSPAPPPAQISNYSINPRAVKRGESAVLQLSVTNTGSSQWIFYVTTSLRKPDNTTIDLSLIPLSLNAGQQGNASWTYSFDTEGNWDVVFGVWQESGKVNSLGYAGWLNDYVTVSAPTTTPPPLPNAPTNTYASAGTDRIAVAWADNSSNENGFRIEKKAGTNGIYSEIATTGVNIALYVDFSVSAGTTYCYRVRAYNTAGNSSYSNELCATIQTATCTPNWQTGLWGTCTNGQQTRTVTDSNNCGITANKPATIQSCTFTCTPNWSCTGFGTCTNNQQTRTCTDTNNCGVTTGKPGLTQLCVIQSPTLTYENPVCLSVGPAVRLNWTASTGATSYTVYRNGSLYANVLVTDLTFYNSANVIAGQTYTYYVQAKNAAGSTNSNTVTVTIPANICGSTILPIYPKPTAKISANSLSIPYNSQVKITWSSTNATSCTVSPTNWIGTSGSKTETLTASKTYTLNCSGQGGSASDSVAVAIESTTPQRTPVVIVPGIMGSNLGSQIDKQLWPGFLSGEGWRSALSRLFAPSEKLDLYENGLSKEDIFPTGIIETTPNLYSIYKIKQDTDIFETLIKTLKDNGYEEGVDLFFAPYDWRINIISSADSLRKKIEEALIMANAKRITKATKVDIIAHSMGGLLAKYYISGYGKGKVRKFIDIGTPHLGAPKAAAILLYGRNPILDFDIFFYRERIKEFSRNSPSVYQLLPSKNYFVPDSKDYNYYVSNNNPLDYQQTIDFLKNSGANKRLEEWSNLLNDSRLNQWNGANYGVEKVVNIVGCGVDTIGKISIPNPLIANISSALRPNYTYIDGDGTVPLRSAEGGATALNADATYYVVGGKHGELPSTNGVPALIVSLLGEPQIPASNKITISNNITRDVQQCANKKKENVNNSTLPTPIESINSDATHI</sequence>
<feature type="compositionally biased region" description="Polar residues" evidence="1">
    <location>
        <begin position="1166"/>
        <end position="1185"/>
    </location>
</feature>
<reference evidence="4" key="1">
    <citation type="submission" date="2017-09" db="EMBL/GenBank/DDBJ databases">
        <title>Depth-based differentiation of microbial function through sediment-hosted aquifers and enrichment of novel symbionts in the deep terrestrial subsurface.</title>
        <authorList>
            <person name="Probst A.J."/>
            <person name="Ladd B."/>
            <person name="Jarett J.K."/>
            <person name="Geller-Mcgrath D.E."/>
            <person name="Sieber C.M.K."/>
            <person name="Emerson J.B."/>
            <person name="Anantharaman K."/>
            <person name="Thomas B.C."/>
            <person name="Malmstrom R."/>
            <person name="Stieglmeier M."/>
            <person name="Klingl A."/>
            <person name="Woyke T."/>
            <person name="Ryan C.M."/>
            <person name="Banfield J.F."/>
        </authorList>
    </citation>
    <scope>NUCLEOTIDE SEQUENCE [LARGE SCALE GENOMIC DNA]</scope>
</reference>
<gene>
    <name evidence="3" type="ORF">CO161_04810</name>
</gene>
<evidence type="ECO:0000313" key="4">
    <source>
        <dbReference type="Proteomes" id="UP000229026"/>
    </source>
</evidence>
<dbReference type="SUPFAM" id="SSF49265">
    <property type="entry name" value="Fibronectin type III"/>
    <property type="match status" value="2"/>
</dbReference>
<accession>A0A2M7YIF5</accession>
<organism evidence="3 4">
    <name type="scientific">Candidatus Portnoybacteria bacterium CG_4_9_14_3_um_filter_44_9</name>
    <dbReference type="NCBI Taxonomy" id="1974806"/>
    <lineage>
        <taxon>Bacteria</taxon>
        <taxon>Candidatus Portnoyibacteriota</taxon>
    </lineage>
</organism>
<dbReference type="Proteomes" id="UP000229026">
    <property type="component" value="Unassembled WGS sequence"/>
</dbReference>
<dbReference type="SUPFAM" id="SSF53474">
    <property type="entry name" value="alpha/beta-Hydrolases"/>
    <property type="match status" value="1"/>
</dbReference>
<dbReference type="PANTHER" id="PTHR11440">
    <property type="entry name" value="LECITHIN-CHOLESTEROL ACYLTRANSFERASE-RELATED"/>
    <property type="match status" value="1"/>
</dbReference>
<comment type="caution">
    <text evidence="3">The sequence shown here is derived from an EMBL/GenBank/DDBJ whole genome shotgun (WGS) entry which is preliminary data.</text>
</comment>
<feature type="domain" description="Fibronectin type-III" evidence="2">
    <location>
        <begin position="407"/>
        <end position="499"/>
    </location>
</feature>
<dbReference type="SMART" id="SM00060">
    <property type="entry name" value="FN3"/>
    <property type="match status" value="2"/>
</dbReference>
<dbReference type="GO" id="GO:0008374">
    <property type="term" value="F:O-acyltransferase activity"/>
    <property type="evidence" value="ECO:0007669"/>
    <property type="project" value="InterPro"/>
</dbReference>
<proteinExistence type="predicted"/>
<dbReference type="InterPro" id="IPR003961">
    <property type="entry name" value="FN3_dom"/>
</dbReference>
<dbReference type="CDD" id="cd00063">
    <property type="entry name" value="FN3"/>
    <property type="match status" value="1"/>
</dbReference>
<dbReference type="Gene3D" id="3.40.50.1820">
    <property type="entry name" value="alpha/beta hydrolase"/>
    <property type="match status" value="1"/>
</dbReference>
<dbReference type="SUPFAM" id="SSF81296">
    <property type="entry name" value="E set domains"/>
    <property type="match status" value="1"/>
</dbReference>
<dbReference type="PROSITE" id="PS50853">
    <property type="entry name" value="FN3"/>
    <property type="match status" value="1"/>
</dbReference>
<dbReference type="InterPro" id="IPR029058">
    <property type="entry name" value="AB_hydrolase_fold"/>
</dbReference>
<feature type="region of interest" description="Disordered" evidence="1">
    <location>
        <begin position="1162"/>
        <end position="1185"/>
    </location>
</feature>